<evidence type="ECO:0000313" key="1">
    <source>
        <dbReference type="EMBL" id="RGS42873.1"/>
    </source>
</evidence>
<dbReference type="EMBL" id="QRVK01000014">
    <property type="protein sequence ID" value="RGS42873.1"/>
    <property type="molecule type" value="Genomic_DNA"/>
</dbReference>
<evidence type="ECO:0000313" key="2">
    <source>
        <dbReference type="Proteomes" id="UP000283295"/>
    </source>
</evidence>
<dbReference type="Proteomes" id="UP000283295">
    <property type="component" value="Unassembled WGS sequence"/>
</dbReference>
<sequence length="486" mass="53933">MSKKEENNMSKSKRVVRIAACVLAGVMAMQMTGCGNKKVDYSLDGESFSGYSDDNGKSGLSKTLGVPDKCDTTFDVGKSGLSEIRCTAESIDVPDTDKLKKVYYTTTKLDAKQRQTIVEGLLDRSQGIYVRKEGVSTKDELKNMIEMTKKFKEEAASQGDDTSDSWYDAQIETYKSQMAEAPESLPLLENYDDPHAAYTGKHGDKEYTIALSGYSSNDKVDSGMYMAFSLAETEENALLDGVAGATYTYVTGEISVTDVDVSNMENECHITESDAISQAMNFLSSVGIDGMECSKVEPLVRVWAGENGDVKKTEVNGYYVTLTRTINGVPIRNGELYNVDNLQNQNGYMYDIDDMAHISVNDEGVVYMYSTLYSDSASFKDEDVDILGWDDMISKANESITAYYEKYQTRYGKIDFNNVALRYVSSVDESGKMCYIPAWVFTESEELRGGDTSGEISQVVCINAIDGSYIDLIEDAKQMKLWNDYN</sequence>
<gene>
    <name evidence="1" type="ORF">DWX94_07105</name>
</gene>
<comment type="caution">
    <text evidence="1">The sequence shown here is derived from an EMBL/GenBank/DDBJ whole genome shotgun (WGS) entry which is preliminary data.</text>
</comment>
<accession>A0A3R5ZLG4</accession>
<dbReference type="OrthoDB" id="9804799at2"/>
<proteinExistence type="predicted"/>
<dbReference type="AlphaFoldDB" id="A0A3R5ZLG4"/>
<name>A0A3R5ZLG4_9FIRM</name>
<protein>
    <submittedName>
        <fullName evidence="1">Uncharacterized protein</fullName>
    </submittedName>
</protein>
<organism evidence="1 2">
    <name type="scientific">Coprococcus eutactus</name>
    <dbReference type="NCBI Taxonomy" id="33043"/>
    <lineage>
        <taxon>Bacteria</taxon>
        <taxon>Bacillati</taxon>
        <taxon>Bacillota</taxon>
        <taxon>Clostridia</taxon>
        <taxon>Lachnospirales</taxon>
        <taxon>Lachnospiraceae</taxon>
        <taxon>Coprococcus</taxon>
    </lineage>
</organism>
<reference evidence="1 2" key="1">
    <citation type="submission" date="2018-08" db="EMBL/GenBank/DDBJ databases">
        <title>A genome reference for cultivated species of the human gut microbiota.</title>
        <authorList>
            <person name="Zou Y."/>
            <person name="Xue W."/>
            <person name="Luo G."/>
        </authorList>
    </citation>
    <scope>NUCLEOTIDE SEQUENCE [LARGE SCALE GENOMIC DNA]</scope>
    <source>
        <strain evidence="1 2">AF22-21</strain>
    </source>
</reference>